<organism evidence="1 2">
    <name type="scientific">Senegalia massiliensis</name>
    <dbReference type="NCBI Taxonomy" id="1720316"/>
    <lineage>
        <taxon>Bacteria</taxon>
        <taxon>Bacillati</taxon>
        <taxon>Bacillota</taxon>
        <taxon>Clostridia</taxon>
        <taxon>Eubacteriales</taxon>
        <taxon>Clostridiaceae</taxon>
        <taxon>Senegalia</taxon>
    </lineage>
</organism>
<reference evidence="1 2" key="1">
    <citation type="submission" date="2018-08" db="EMBL/GenBank/DDBJ databases">
        <title>Murine metabolic-syndrome-specific gut microbial biobank.</title>
        <authorList>
            <person name="Liu C."/>
        </authorList>
    </citation>
    <scope>NUCLEOTIDE SEQUENCE [LARGE SCALE GENOMIC DNA]</scope>
    <source>
        <strain evidence="1 2">583</strain>
    </source>
</reference>
<proteinExistence type="predicted"/>
<protein>
    <submittedName>
        <fullName evidence="1">Uncharacterized protein</fullName>
    </submittedName>
</protein>
<gene>
    <name evidence="1" type="ORF">D3Z33_16035</name>
</gene>
<dbReference type="EMBL" id="QXXA01000032">
    <property type="protein sequence ID" value="NBI08363.1"/>
    <property type="molecule type" value="Genomic_DNA"/>
</dbReference>
<name>A0A845R792_9CLOT</name>
<evidence type="ECO:0000313" key="2">
    <source>
        <dbReference type="Proteomes" id="UP000467132"/>
    </source>
</evidence>
<accession>A0A845R792</accession>
<sequence>MARLPTPKIVEVEIVSTDDIEERFYTFTSILAIAVRRRYEAERRCLDDTQEKDSSEVCRES</sequence>
<evidence type="ECO:0000313" key="1">
    <source>
        <dbReference type="EMBL" id="NBI08363.1"/>
    </source>
</evidence>
<dbReference type="Proteomes" id="UP000467132">
    <property type="component" value="Unassembled WGS sequence"/>
</dbReference>
<comment type="caution">
    <text evidence="1">The sequence shown here is derived from an EMBL/GenBank/DDBJ whole genome shotgun (WGS) entry which is preliminary data.</text>
</comment>
<keyword evidence="2" id="KW-1185">Reference proteome</keyword>
<dbReference type="AlphaFoldDB" id="A0A845R792"/>
<dbReference type="RefSeq" id="WP_160198828.1">
    <property type="nucleotide sequence ID" value="NZ_QXXA01000032.1"/>
</dbReference>